<organism evidence="1 2">
    <name type="scientific">Nostocoides japonicum T1-X7</name>
    <dbReference type="NCBI Taxonomy" id="1194083"/>
    <lineage>
        <taxon>Bacteria</taxon>
        <taxon>Bacillati</taxon>
        <taxon>Actinomycetota</taxon>
        <taxon>Actinomycetes</taxon>
        <taxon>Micrococcales</taxon>
        <taxon>Intrasporangiaceae</taxon>
        <taxon>Nostocoides</taxon>
    </lineage>
</organism>
<accession>A0A077M4Q0</accession>
<keyword evidence="2" id="KW-1185">Reference proteome</keyword>
<reference evidence="1 2" key="1">
    <citation type="journal article" date="2013" name="ISME J.">
        <title>A metabolic model for members of the genus Tetrasphaera involved in enhanced biological phosphorus removal.</title>
        <authorList>
            <person name="Kristiansen R."/>
            <person name="Nguyen H.T.T."/>
            <person name="Saunders A.M."/>
            <person name="Nielsen J.L."/>
            <person name="Wimmer R."/>
            <person name="Le V.Q."/>
            <person name="McIlroy S.J."/>
            <person name="Petrovski S."/>
            <person name="Seviour R.J."/>
            <person name="Calteau A."/>
            <person name="Nielsen K.L."/>
            <person name="Nielsen P.H."/>
        </authorList>
    </citation>
    <scope>NUCLEOTIDE SEQUENCE [LARGE SCALE GENOMIC DNA]</scope>
    <source>
        <strain evidence="1 2">T1-X7</strain>
    </source>
</reference>
<sequence>MTARAAVADLLTEHLPDDVDVIPYARNIDSPARSTVMLRLDEVTPGVASGLGTYTFALLLIAAKTSPGPADDELDALLEDVLYALDRLSDAGVTWSSARRATYEDKNPAYEVTTAVTVSKSDPE</sequence>
<evidence type="ECO:0000313" key="1">
    <source>
        <dbReference type="EMBL" id="CCH79084.1"/>
    </source>
</evidence>
<evidence type="ECO:0008006" key="3">
    <source>
        <dbReference type="Google" id="ProtNLM"/>
    </source>
</evidence>
<comment type="caution">
    <text evidence="1">The sequence shown here is derived from an EMBL/GenBank/DDBJ whole genome shotgun (WGS) entry which is preliminary data.</text>
</comment>
<dbReference type="Proteomes" id="UP000035721">
    <property type="component" value="Unassembled WGS sequence"/>
</dbReference>
<dbReference type="STRING" id="1194083.BN12_40054"/>
<dbReference type="RefSeq" id="WP_048549714.1">
    <property type="nucleotide sequence ID" value="NZ_HF570958.1"/>
</dbReference>
<name>A0A077M4Q0_9MICO</name>
<proteinExistence type="predicted"/>
<protein>
    <recommendedName>
        <fullName evidence="3">Tail terminator</fullName>
    </recommendedName>
</protein>
<evidence type="ECO:0000313" key="2">
    <source>
        <dbReference type="Proteomes" id="UP000035721"/>
    </source>
</evidence>
<dbReference type="EMBL" id="CAJB01000334">
    <property type="protein sequence ID" value="CCH79084.1"/>
    <property type="molecule type" value="Genomic_DNA"/>
</dbReference>
<dbReference type="AlphaFoldDB" id="A0A077M4Q0"/>
<gene>
    <name evidence="1" type="ORF">BN12_40054</name>
</gene>